<keyword evidence="5" id="KW-0732">Signal</keyword>
<evidence type="ECO:0000256" key="1">
    <source>
        <dbReference type="ARBA" id="ARBA00022737"/>
    </source>
</evidence>
<keyword evidence="2 3" id="KW-0040">ANK repeat</keyword>
<feature type="compositionally biased region" description="Low complexity" evidence="4">
    <location>
        <begin position="318"/>
        <end position="332"/>
    </location>
</feature>
<dbReference type="InterPro" id="IPR036770">
    <property type="entry name" value="Ankyrin_rpt-contain_sf"/>
</dbReference>
<name>A0A3P7TWT8_RODNA</name>
<evidence type="ECO:0008006" key="8">
    <source>
        <dbReference type="Google" id="ProtNLM"/>
    </source>
</evidence>
<dbReference type="AlphaFoldDB" id="A0A3P7TWT8"/>
<protein>
    <recommendedName>
        <fullName evidence="8">ANK_REP_REGION domain-containing protein</fullName>
    </recommendedName>
</protein>
<keyword evidence="7" id="KW-1185">Reference proteome</keyword>
<feature type="repeat" description="ANK" evidence="3">
    <location>
        <begin position="421"/>
        <end position="453"/>
    </location>
</feature>
<feature type="compositionally biased region" description="Basic and acidic residues" evidence="4">
    <location>
        <begin position="338"/>
        <end position="348"/>
    </location>
</feature>
<dbReference type="SUPFAM" id="SSF48403">
    <property type="entry name" value="Ankyrin repeat"/>
    <property type="match status" value="1"/>
</dbReference>
<proteinExistence type="predicted"/>
<feature type="region of interest" description="Disordered" evidence="4">
    <location>
        <begin position="478"/>
        <end position="563"/>
    </location>
</feature>
<dbReference type="PROSITE" id="PS50088">
    <property type="entry name" value="ANK_REPEAT"/>
    <property type="match status" value="1"/>
</dbReference>
<sequence length="750" mass="82085">MIVAVIILLVFIVIQRRPWKPARKRVRTHGIWYPPSLFFPSSGGGGGSGTAVAHSRNPCVANDPGILQQQGHKPGGKTDGSQLEDLLLPGGKRARYSPSNARNYQDEQYGLMPQESYQHGYTTLQSSTTRTLQQHDPAATVTGELASTIRASDGLHPLGSEALSKMERVIRDSQHPMVNQQQPPQQHPYMHQQNLKRSFSTVEHSEYDQVMMGGRGVGGVADKIQQQESFVTTRNPLNGETILHLAGRMNVGERAIRRLGGIVVADDGPNSSEKTLAILCLDKDGRSPLTASAATDGLETTTALFRLEREAVSCNRSAASAQAQPASGADAGISGEKPTNEARRRTRHIESRRSTPLMVSQKAGCSEVTKRLLDEGCSIQGVDETGRNLVHWAAALNDASLLTRISHTKGFSRMLEARDDYDRTPLMLAVRENSFEAAQILLEHRAEIDVSDYTDSCPLSEAESRGFSRIHALLLEYKQRRRPSNAGGSGSRHQTKNECPAPGSPTSSANSDDEEATGSEVDTTRGGTDNATSSTQYTPQHYQNSQISPQNDVPTTSSGGESWHHQAFCNDIIKPDPSVCSSGSGIMKQEDRISPQTPSTWSPPLMAPSSIKEISPPVASTPYWQQIHQQQTQQCGYMENYSAYNGGEPQFPAPFPATTNEYESNHHTYQRKYQQNQQPQQQQSLTQLQSQPIATQHQPPQQQTLTQVSQHQQSQAPQQNGLCSTPRNGRAPVYIAGSQPSSRGMFAVQL</sequence>
<dbReference type="EMBL" id="UZAE01014683">
    <property type="protein sequence ID" value="VDO14167.1"/>
    <property type="molecule type" value="Genomic_DNA"/>
</dbReference>
<dbReference type="OrthoDB" id="430340at2759"/>
<feature type="chain" id="PRO_5018018466" description="ANK_REP_REGION domain-containing protein" evidence="5">
    <location>
        <begin position="17"/>
        <end position="750"/>
    </location>
</feature>
<feature type="region of interest" description="Disordered" evidence="4">
    <location>
        <begin position="675"/>
        <end position="742"/>
    </location>
</feature>
<dbReference type="InterPro" id="IPR002110">
    <property type="entry name" value="Ankyrin_rpt"/>
</dbReference>
<feature type="compositionally biased region" description="Low complexity" evidence="4">
    <location>
        <begin position="675"/>
        <end position="719"/>
    </location>
</feature>
<evidence type="ECO:0000313" key="7">
    <source>
        <dbReference type="Proteomes" id="UP000278807"/>
    </source>
</evidence>
<gene>
    <name evidence="6" type="ORF">HNAJ_LOCUS12811</name>
</gene>
<organism evidence="6 7">
    <name type="scientific">Rodentolepis nana</name>
    <name type="common">Dwarf tapeworm</name>
    <name type="synonym">Hymenolepis nana</name>
    <dbReference type="NCBI Taxonomy" id="102285"/>
    <lineage>
        <taxon>Eukaryota</taxon>
        <taxon>Metazoa</taxon>
        <taxon>Spiralia</taxon>
        <taxon>Lophotrochozoa</taxon>
        <taxon>Platyhelminthes</taxon>
        <taxon>Cestoda</taxon>
        <taxon>Eucestoda</taxon>
        <taxon>Cyclophyllidea</taxon>
        <taxon>Hymenolepididae</taxon>
        <taxon>Rodentolepis</taxon>
    </lineage>
</organism>
<dbReference type="PROSITE" id="PS50297">
    <property type="entry name" value="ANK_REP_REGION"/>
    <property type="match status" value="1"/>
</dbReference>
<accession>A0A3P7TWT8</accession>
<feature type="region of interest" description="Disordered" evidence="4">
    <location>
        <begin position="581"/>
        <end position="602"/>
    </location>
</feature>
<dbReference type="PANTHER" id="PTHR24198:SF165">
    <property type="entry name" value="ANKYRIN REPEAT-CONTAINING PROTEIN-RELATED"/>
    <property type="match status" value="1"/>
</dbReference>
<evidence type="ECO:0000256" key="5">
    <source>
        <dbReference type="SAM" id="SignalP"/>
    </source>
</evidence>
<dbReference type="Proteomes" id="UP000278807">
    <property type="component" value="Unassembled WGS sequence"/>
</dbReference>
<feature type="region of interest" description="Disordered" evidence="4">
    <location>
        <begin position="318"/>
        <end position="348"/>
    </location>
</feature>
<dbReference type="SMART" id="SM00248">
    <property type="entry name" value="ANK"/>
    <property type="match status" value="3"/>
</dbReference>
<evidence type="ECO:0000256" key="3">
    <source>
        <dbReference type="PROSITE-ProRule" id="PRU00023"/>
    </source>
</evidence>
<keyword evidence="1" id="KW-0677">Repeat</keyword>
<evidence type="ECO:0000313" key="6">
    <source>
        <dbReference type="EMBL" id="VDO14167.1"/>
    </source>
</evidence>
<reference evidence="6 7" key="1">
    <citation type="submission" date="2018-11" db="EMBL/GenBank/DDBJ databases">
        <authorList>
            <consortium name="Pathogen Informatics"/>
        </authorList>
    </citation>
    <scope>NUCLEOTIDE SEQUENCE [LARGE SCALE GENOMIC DNA]</scope>
</reference>
<dbReference type="Pfam" id="PF12796">
    <property type="entry name" value="Ank_2"/>
    <property type="match status" value="1"/>
</dbReference>
<feature type="signal peptide" evidence="5">
    <location>
        <begin position="1"/>
        <end position="16"/>
    </location>
</feature>
<dbReference type="Gene3D" id="1.25.40.20">
    <property type="entry name" value="Ankyrin repeat-containing domain"/>
    <property type="match status" value="1"/>
</dbReference>
<evidence type="ECO:0000256" key="2">
    <source>
        <dbReference type="ARBA" id="ARBA00023043"/>
    </source>
</evidence>
<dbReference type="PANTHER" id="PTHR24198">
    <property type="entry name" value="ANKYRIN REPEAT AND PROTEIN KINASE DOMAIN-CONTAINING PROTEIN"/>
    <property type="match status" value="1"/>
</dbReference>
<evidence type="ECO:0000256" key="4">
    <source>
        <dbReference type="SAM" id="MobiDB-lite"/>
    </source>
</evidence>
<feature type="compositionally biased region" description="Polar residues" evidence="4">
    <location>
        <begin position="525"/>
        <end position="560"/>
    </location>
</feature>